<proteinExistence type="predicted"/>
<dbReference type="Pfam" id="PF13304">
    <property type="entry name" value="AAA_21"/>
    <property type="match status" value="1"/>
</dbReference>
<dbReference type="AlphaFoldDB" id="A0A1W2CD02"/>
<dbReference type="STRING" id="1121400.SAMN02746065_111115"/>
<keyword evidence="3" id="KW-1185">Reference proteome</keyword>
<evidence type="ECO:0000313" key="2">
    <source>
        <dbReference type="EMBL" id="SMC82752.1"/>
    </source>
</evidence>
<dbReference type="GO" id="GO:0005524">
    <property type="term" value="F:ATP binding"/>
    <property type="evidence" value="ECO:0007669"/>
    <property type="project" value="InterPro"/>
</dbReference>
<organism evidence="2 3">
    <name type="scientific">Desulfocicer vacuolatum DSM 3385</name>
    <dbReference type="NCBI Taxonomy" id="1121400"/>
    <lineage>
        <taxon>Bacteria</taxon>
        <taxon>Pseudomonadati</taxon>
        <taxon>Thermodesulfobacteriota</taxon>
        <taxon>Desulfobacteria</taxon>
        <taxon>Desulfobacterales</taxon>
        <taxon>Desulfobacteraceae</taxon>
        <taxon>Desulfocicer</taxon>
    </lineage>
</organism>
<reference evidence="2 3" key="1">
    <citation type="submission" date="2017-04" db="EMBL/GenBank/DDBJ databases">
        <authorList>
            <person name="Afonso C.L."/>
            <person name="Miller P.J."/>
            <person name="Scott M.A."/>
            <person name="Spackman E."/>
            <person name="Goraichik I."/>
            <person name="Dimitrov K.M."/>
            <person name="Suarez D.L."/>
            <person name="Swayne D.E."/>
        </authorList>
    </citation>
    <scope>NUCLEOTIDE SEQUENCE [LARGE SCALE GENOMIC DNA]</scope>
    <source>
        <strain evidence="2 3">DSM 3385</strain>
    </source>
</reference>
<dbReference type="OrthoDB" id="127554at2"/>
<dbReference type="InterPro" id="IPR014555">
    <property type="entry name" value="RecF-like"/>
</dbReference>
<dbReference type="Gene3D" id="3.40.50.300">
    <property type="entry name" value="P-loop containing nucleotide triphosphate hydrolases"/>
    <property type="match status" value="1"/>
</dbReference>
<feature type="domain" description="ATPase AAA-type core" evidence="1">
    <location>
        <begin position="30"/>
        <end position="336"/>
    </location>
</feature>
<dbReference type="InterPro" id="IPR003959">
    <property type="entry name" value="ATPase_AAA_core"/>
</dbReference>
<dbReference type="PIRSF" id="PIRSF029347">
    <property type="entry name" value="RecF"/>
    <property type="match status" value="1"/>
</dbReference>
<evidence type="ECO:0000313" key="3">
    <source>
        <dbReference type="Proteomes" id="UP000192418"/>
    </source>
</evidence>
<evidence type="ECO:0000259" key="1">
    <source>
        <dbReference type="Pfam" id="PF13304"/>
    </source>
</evidence>
<dbReference type="PANTHER" id="PTHR32182:SF22">
    <property type="entry name" value="ATP-DEPENDENT ENDONUCLEASE, OLD FAMILY-RELATED"/>
    <property type="match status" value="1"/>
</dbReference>
<protein>
    <submittedName>
        <fullName evidence="2">Predicted ATPase</fullName>
    </submittedName>
</protein>
<dbReference type="GO" id="GO:0006302">
    <property type="term" value="P:double-strand break repair"/>
    <property type="evidence" value="ECO:0007669"/>
    <property type="project" value="TreeGrafter"/>
</dbReference>
<name>A0A1W2CD02_9BACT</name>
<accession>A0A1W2CD02</accession>
<dbReference type="EMBL" id="FWXY01000011">
    <property type="protein sequence ID" value="SMC82752.1"/>
    <property type="molecule type" value="Genomic_DNA"/>
</dbReference>
<dbReference type="PANTHER" id="PTHR32182">
    <property type="entry name" value="DNA REPLICATION AND REPAIR PROTEIN RECF"/>
    <property type="match status" value="1"/>
</dbReference>
<sequence>MNERLVISTINLKKYKNLKFAPDGLNLNDLNILIGPNGSGKSNLLSVVNFISQSTIQGKDQASDLSEFEKAVIELGDSMMIDATLDLPDIVRIECEFSRHHNPDTVYSFILDILVKGREGLSPVIKREILSQPDVKKDKEQPFYFYKAHDLESGKGVVSAYNSPPGGVTYFEKLESIPVNRLLFSTIPELLEKTSLSPEQTPVYEIRRKLADFISGWRFYNANEMNLKDIRESEPKITGHTETYLLPSGENLPSVFDSLCQVDFTFEEIINQELRKILPTSRKIRAVRSGRLRLMIEWHLEGIAHGLHLSDMSDGTVRMLCWAVILLSPKPKTSVFIKVRSRTASIFLKGYLCSIIEKNKKKKSATLPEKYLCYNF</sequence>
<dbReference type="Proteomes" id="UP000192418">
    <property type="component" value="Unassembled WGS sequence"/>
</dbReference>
<dbReference type="RefSeq" id="WP_084069587.1">
    <property type="nucleotide sequence ID" value="NZ_FWXY01000011.1"/>
</dbReference>
<dbReference type="GO" id="GO:0000731">
    <property type="term" value="P:DNA synthesis involved in DNA repair"/>
    <property type="evidence" value="ECO:0007669"/>
    <property type="project" value="TreeGrafter"/>
</dbReference>
<dbReference type="GO" id="GO:0016887">
    <property type="term" value="F:ATP hydrolysis activity"/>
    <property type="evidence" value="ECO:0007669"/>
    <property type="project" value="InterPro"/>
</dbReference>
<gene>
    <name evidence="2" type="ORF">SAMN02746065_111115</name>
</gene>
<dbReference type="InterPro" id="IPR027417">
    <property type="entry name" value="P-loop_NTPase"/>
</dbReference>
<dbReference type="SUPFAM" id="SSF52540">
    <property type="entry name" value="P-loop containing nucleoside triphosphate hydrolases"/>
    <property type="match status" value="1"/>
</dbReference>